<name>A0ABW8TIU3_9CLOT</name>
<dbReference type="EMBL" id="JBJIAA010000015">
    <property type="protein sequence ID" value="MFL0252227.1"/>
    <property type="molecule type" value="Genomic_DNA"/>
</dbReference>
<gene>
    <name evidence="2" type="ORF">ACJDT4_17580</name>
</gene>
<sequence length="241" mass="26420">MKKKYLKLVFLFFIAVFLVGCGRVNASEIQEQNDTCTVSNLKVINTGIDLKVGTLNINSSNDNNVSSKITFGDPKWKPIVKSMKDNYGEDIDISEPVIGNIDKGKNTIMNNCDLSISKNVPTNMKIKSEAGDVKADLRELQLSNLDVNMGSGKLYLNVSGNYKKDITVNLNCGRGESTIYFPKNIGVKVEIKKHSDKDVVNLVGLMNSEEGIYTNSNYGKSSVTLYATVSTSSGKINLNVD</sequence>
<evidence type="ECO:0000313" key="3">
    <source>
        <dbReference type="Proteomes" id="UP001623592"/>
    </source>
</evidence>
<accession>A0ABW8TIU3</accession>
<evidence type="ECO:0008006" key="4">
    <source>
        <dbReference type="Google" id="ProtNLM"/>
    </source>
</evidence>
<organism evidence="2 3">
    <name type="scientific">Clostridium neuense</name>
    <dbReference type="NCBI Taxonomy" id="1728934"/>
    <lineage>
        <taxon>Bacteria</taxon>
        <taxon>Bacillati</taxon>
        <taxon>Bacillota</taxon>
        <taxon>Clostridia</taxon>
        <taxon>Eubacteriales</taxon>
        <taxon>Clostridiaceae</taxon>
        <taxon>Clostridium</taxon>
    </lineage>
</organism>
<dbReference type="RefSeq" id="WP_406788875.1">
    <property type="nucleotide sequence ID" value="NZ_JBJIAA010000015.1"/>
</dbReference>
<keyword evidence="1" id="KW-0732">Signal</keyword>
<keyword evidence="3" id="KW-1185">Reference proteome</keyword>
<reference evidence="2 3" key="1">
    <citation type="submission" date="2024-11" db="EMBL/GenBank/DDBJ databases">
        <authorList>
            <person name="Heng Y.C."/>
            <person name="Lim A.C.H."/>
            <person name="Lee J.K.Y."/>
            <person name="Kittelmann S."/>
        </authorList>
    </citation>
    <scope>NUCLEOTIDE SEQUENCE [LARGE SCALE GENOMIC DNA]</scope>
    <source>
        <strain evidence="2 3">WILCCON 0114</strain>
    </source>
</reference>
<proteinExistence type="predicted"/>
<comment type="caution">
    <text evidence="2">The sequence shown here is derived from an EMBL/GenBank/DDBJ whole genome shotgun (WGS) entry which is preliminary data.</text>
</comment>
<dbReference type="Proteomes" id="UP001623592">
    <property type="component" value="Unassembled WGS sequence"/>
</dbReference>
<feature type="chain" id="PRO_5047543235" description="Adhesin domain-containing protein" evidence="1">
    <location>
        <begin position="27"/>
        <end position="241"/>
    </location>
</feature>
<dbReference type="PROSITE" id="PS51257">
    <property type="entry name" value="PROKAR_LIPOPROTEIN"/>
    <property type="match status" value="1"/>
</dbReference>
<feature type="signal peptide" evidence="1">
    <location>
        <begin position="1"/>
        <end position="26"/>
    </location>
</feature>
<evidence type="ECO:0000313" key="2">
    <source>
        <dbReference type="EMBL" id="MFL0252227.1"/>
    </source>
</evidence>
<protein>
    <recommendedName>
        <fullName evidence="4">Adhesin domain-containing protein</fullName>
    </recommendedName>
</protein>
<evidence type="ECO:0000256" key="1">
    <source>
        <dbReference type="SAM" id="SignalP"/>
    </source>
</evidence>